<protein>
    <recommendedName>
        <fullName evidence="5">Integral membrane protein</fullName>
    </recommendedName>
</protein>
<feature type="transmembrane region" description="Helical" evidence="2">
    <location>
        <begin position="43"/>
        <end position="63"/>
    </location>
</feature>
<comment type="caution">
    <text evidence="3">The sequence shown here is derived from an EMBL/GenBank/DDBJ whole genome shotgun (WGS) entry which is preliminary data.</text>
</comment>
<evidence type="ECO:0000313" key="3">
    <source>
        <dbReference type="EMBL" id="NJP66091.1"/>
    </source>
</evidence>
<feature type="transmembrane region" description="Helical" evidence="2">
    <location>
        <begin position="12"/>
        <end position="31"/>
    </location>
</feature>
<keyword evidence="4" id="KW-1185">Reference proteome</keyword>
<dbReference type="Proteomes" id="UP000746503">
    <property type="component" value="Unassembled WGS sequence"/>
</dbReference>
<evidence type="ECO:0000256" key="1">
    <source>
        <dbReference type="SAM" id="MobiDB-lite"/>
    </source>
</evidence>
<feature type="region of interest" description="Disordered" evidence="1">
    <location>
        <begin position="144"/>
        <end position="213"/>
    </location>
</feature>
<keyword evidence="2" id="KW-0812">Transmembrane</keyword>
<evidence type="ECO:0000313" key="4">
    <source>
        <dbReference type="Proteomes" id="UP000746503"/>
    </source>
</evidence>
<sequence>MNYRSLNRGDGGVIAAAVLLFVFSFLKFFSFNGRGSNGWSTDWFPALPSIFLAGIIGAALIVVGRIAKPEISGREFVGLRLSQWGTALTVTALWASLWTLIGGKEGLDIAAGQILSFFSVLLLVGFALATPLVAPLQAPLIPNKPATPAQPQQPGQQQPQPGVYGQHPQPGYGYPGPQPGGQQQPGYAAPTQHMQQQPAQQPQPAAPAAPDPNFQPFWFAVPVQRPLYAEDGSPNTVAELTPGTWYLAVAQSGQELVAQTQDGRRGVLKDTSNIQRG</sequence>
<evidence type="ECO:0008006" key="5">
    <source>
        <dbReference type="Google" id="ProtNLM"/>
    </source>
</evidence>
<organism evidence="3 4">
    <name type="scientific">Streptomyces spiramenti</name>
    <dbReference type="NCBI Taxonomy" id="2720606"/>
    <lineage>
        <taxon>Bacteria</taxon>
        <taxon>Bacillati</taxon>
        <taxon>Actinomycetota</taxon>
        <taxon>Actinomycetes</taxon>
        <taxon>Kitasatosporales</taxon>
        <taxon>Streptomycetaceae</taxon>
        <taxon>Streptomyces</taxon>
    </lineage>
</organism>
<feature type="compositionally biased region" description="Low complexity" evidence="1">
    <location>
        <begin position="146"/>
        <end position="172"/>
    </location>
</feature>
<gene>
    <name evidence="3" type="ORF">HCJ92_07245</name>
</gene>
<reference evidence="3 4" key="1">
    <citation type="submission" date="2020-03" db="EMBL/GenBank/DDBJ databases">
        <title>Draft genome of Streptomyces sp. ventii, isolated from the Axial Seamount in the Pacific Ocean, and resequencing of the two type strains Streptomyces lonarensis strain NCL 716 and Streptomyces bohaiensis strain 11A07.</title>
        <authorList>
            <person name="Loughran R.M."/>
            <person name="Pfannmuller K.M."/>
            <person name="Wasson B.J."/>
            <person name="Deadmond M.C."/>
            <person name="Paddock B.E."/>
            <person name="Koyack M.J."/>
            <person name="Gallegos D.A."/>
            <person name="Mitchell E.A."/>
            <person name="Ushijima B."/>
            <person name="Saw J.H."/>
            <person name="Mcphail K.L."/>
            <person name="Videau P."/>
        </authorList>
    </citation>
    <scope>NUCLEOTIDE SEQUENCE [LARGE SCALE GENOMIC DNA]</scope>
    <source>
        <strain evidence="4">5675061</strain>
    </source>
</reference>
<accession>A0ABX1AJF2</accession>
<proteinExistence type="predicted"/>
<dbReference type="EMBL" id="JAAVJB010000035">
    <property type="protein sequence ID" value="NJP66091.1"/>
    <property type="molecule type" value="Genomic_DNA"/>
</dbReference>
<feature type="transmembrane region" description="Helical" evidence="2">
    <location>
        <begin position="84"/>
        <end position="101"/>
    </location>
</feature>
<keyword evidence="2" id="KW-0472">Membrane</keyword>
<keyword evidence="2" id="KW-1133">Transmembrane helix</keyword>
<evidence type="ECO:0000256" key="2">
    <source>
        <dbReference type="SAM" id="Phobius"/>
    </source>
</evidence>
<dbReference type="RefSeq" id="WP_167932614.1">
    <property type="nucleotide sequence ID" value="NZ_JAAVJB010000035.1"/>
</dbReference>
<feature type="transmembrane region" description="Helical" evidence="2">
    <location>
        <begin position="113"/>
        <end position="134"/>
    </location>
</feature>
<feature type="compositionally biased region" description="Low complexity" evidence="1">
    <location>
        <begin position="180"/>
        <end position="203"/>
    </location>
</feature>
<name>A0ABX1AJF2_9ACTN</name>